<protein>
    <submittedName>
        <fullName evidence="3">Uncharacterized protein</fullName>
    </submittedName>
</protein>
<keyword evidence="1" id="KW-0175">Coiled coil</keyword>
<evidence type="ECO:0000256" key="1">
    <source>
        <dbReference type="SAM" id="Coils"/>
    </source>
</evidence>
<evidence type="ECO:0000256" key="2">
    <source>
        <dbReference type="SAM" id="MobiDB-lite"/>
    </source>
</evidence>
<feature type="compositionally biased region" description="Low complexity" evidence="2">
    <location>
        <begin position="371"/>
        <end position="384"/>
    </location>
</feature>
<dbReference type="VEuPathDB" id="FungiDB:AeMF1_021320"/>
<keyword evidence="4" id="KW-1185">Reference proteome</keyword>
<organism evidence="3 4">
    <name type="scientific">Aphanomyces euteiches</name>
    <dbReference type="NCBI Taxonomy" id="100861"/>
    <lineage>
        <taxon>Eukaryota</taxon>
        <taxon>Sar</taxon>
        <taxon>Stramenopiles</taxon>
        <taxon>Oomycota</taxon>
        <taxon>Saprolegniomycetes</taxon>
        <taxon>Saprolegniales</taxon>
        <taxon>Verrucalvaceae</taxon>
        <taxon>Aphanomyces</taxon>
    </lineage>
</organism>
<dbReference type="EMBL" id="VJMJ01000126">
    <property type="protein sequence ID" value="KAF0733147.1"/>
    <property type="molecule type" value="Genomic_DNA"/>
</dbReference>
<accession>A0A6G0WZZ9</accession>
<evidence type="ECO:0000313" key="4">
    <source>
        <dbReference type="Proteomes" id="UP000481153"/>
    </source>
</evidence>
<feature type="region of interest" description="Disordered" evidence="2">
    <location>
        <begin position="455"/>
        <end position="477"/>
    </location>
</feature>
<feature type="compositionally biased region" description="Low complexity" evidence="2">
    <location>
        <begin position="552"/>
        <end position="566"/>
    </location>
</feature>
<proteinExistence type="predicted"/>
<feature type="region of interest" description="Disordered" evidence="2">
    <location>
        <begin position="228"/>
        <end position="258"/>
    </location>
</feature>
<reference evidence="3 4" key="1">
    <citation type="submission" date="2019-07" db="EMBL/GenBank/DDBJ databases">
        <title>Genomics analysis of Aphanomyces spp. identifies a new class of oomycete effector associated with host adaptation.</title>
        <authorList>
            <person name="Gaulin E."/>
        </authorList>
    </citation>
    <scope>NUCLEOTIDE SEQUENCE [LARGE SCALE GENOMIC DNA]</scope>
    <source>
        <strain evidence="3 4">ATCC 201684</strain>
    </source>
</reference>
<sequence>MRNRSVVTVASMEKSKVMGDGNPELIHDDSRGVPANITAEQVARLVQRLTAAQDRLTKLARVEKAIGDFYGEVVTNAGHLYEADDSMRPIPTAAEGDTLALVNSLRAYVRVQLAFKEDYEMNLKTSLYAATTTQKRDEASAKEDIARLTRQVAALQEDKKTLLSQMEETESVKAAVLQQSMAALVSARTETAHVARQLTECKAELKKFDDTCRRQEALLAEQDQTNAKLSRDVDSLKRSPQLGESVGGAKTKSSDDAGRRAIAQDAEMRQANLKIAHLEAENQANREQIKDLKAKLHGYNSSAQALAFTKAQKDAARFKERVKDVETKMTAVEATLMKTRGVLADKDAKLQALKAEYDKLFAALQHENEQRQQPPHEQQLQEPESVSNDEANRIANENQYVTGFYKAKLEHQAAEILALRKQIKKMLASKHRQFFDQSLEKKAHDRLLQRYAELKAVNDKQRGSNQEPPQTLHHAASMPTLTAAAVVDPKDMVKLVRRNHFLERFFRDHCGVHDATPPPKTATPAAVIATTATTTTTTQDISIAIDAPPRPTSASSASKKPRPASAIVKPRHIGAPRQSFVVGSLVREI</sequence>
<dbReference type="Proteomes" id="UP000481153">
    <property type="component" value="Unassembled WGS sequence"/>
</dbReference>
<dbReference type="AlphaFoldDB" id="A0A6G0WZZ9"/>
<feature type="region of interest" description="Disordered" evidence="2">
    <location>
        <begin position="545"/>
        <end position="566"/>
    </location>
</feature>
<gene>
    <name evidence="3" type="ORF">Ae201684_009967</name>
</gene>
<feature type="coiled-coil region" evidence="1">
    <location>
        <begin position="138"/>
        <end position="172"/>
    </location>
</feature>
<evidence type="ECO:0000313" key="3">
    <source>
        <dbReference type="EMBL" id="KAF0733147.1"/>
    </source>
</evidence>
<name>A0A6G0WZZ9_9STRA</name>
<comment type="caution">
    <text evidence="3">The sequence shown here is derived from an EMBL/GenBank/DDBJ whole genome shotgun (WGS) entry which is preliminary data.</text>
</comment>
<feature type="region of interest" description="Disordered" evidence="2">
    <location>
        <begin position="367"/>
        <end position="388"/>
    </location>
</feature>